<dbReference type="Proteomes" id="UP001370490">
    <property type="component" value="Unassembled WGS sequence"/>
</dbReference>
<sequence length="412" mass="47139">MRNHKLIPMLSHTQRARKLRSVAARTAPAELESGTLYKLSTPRVIPKVLEQCKSEPILCDEDDIISIYRVPRNLRRVETKAYRPNIISIGPFHHGAGSLQAMEKLKEQFFCRLIHPSSQNAPRMGTLLQAMRKLEEEARSCYSEAIQLSIAQEGQAKHFLDLFRTNILPRMATRGKEPHMFRSTTELIESGVKLNIKEDCRPLELSFKRGVLRIPPLYIDEYRGTLFRNMIAFEQCHAACDPDVTTYLFFLDGLINSAKDVGLLHYAGVIQHTLGTNKEVANLINKLCKEVARNTDESYLHKMVWEINRHCNDSLKKVRARLAHDYFSNPWASISTIAAIVLLYLTLLQACCGYAMSRTNLEETGFWYTITQSFFVPFSWSPYSNEDFTMPEEFKAYTINPAPLIGFVENLA</sequence>
<dbReference type="PANTHER" id="PTHR31170:SF21">
    <property type="match status" value="1"/>
</dbReference>
<reference evidence="2 3" key="1">
    <citation type="submission" date="2023-12" db="EMBL/GenBank/DDBJ databases">
        <title>A high-quality genome assembly for Dillenia turbinata (Dilleniales).</title>
        <authorList>
            <person name="Chanderbali A."/>
        </authorList>
    </citation>
    <scope>NUCLEOTIDE SEQUENCE [LARGE SCALE GENOMIC DNA]</scope>
    <source>
        <strain evidence="2">LSX21</strain>
        <tissue evidence="2">Leaf</tissue>
    </source>
</reference>
<feature type="transmembrane region" description="Helical" evidence="1">
    <location>
        <begin position="326"/>
        <end position="347"/>
    </location>
</feature>
<evidence type="ECO:0000313" key="2">
    <source>
        <dbReference type="EMBL" id="KAK6938588.1"/>
    </source>
</evidence>
<gene>
    <name evidence="2" type="ORF">RJ641_032096</name>
</gene>
<dbReference type="AlphaFoldDB" id="A0AAN8VP54"/>
<evidence type="ECO:0000256" key="1">
    <source>
        <dbReference type="SAM" id="Phobius"/>
    </source>
</evidence>
<proteinExistence type="predicted"/>
<keyword evidence="3" id="KW-1185">Reference proteome</keyword>
<keyword evidence="1" id="KW-1133">Transmembrane helix</keyword>
<protein>
    <submittedName>
        <fullName evidence="2">Uncharacterized protein</fullName>
    </submittedName>
</protein>
<keyword evidence="1" id="KW-0812">Transmembrane</keyword>
<name>A0AAN8VP54_9MAGN</name>
<dbReference type="InterPro" id="IPR004158">
    <property type="entry name" value="DUF247_pln"/>
</dbReference>
<comment type="caution">
    <text evidence="2">The sequence shown here is derived from an EMBL/GenBank/DDBJ whole genome shotgun (WGS) entry which is preliminary data.</text>
</comment>
<accession>A0AAN8VP54</accession>
<evidence type="ECO:0000313" key="3">
    <source>
        <dbReference type="Proteomes" id="UP001370490"/>
    </source>
</evidence>
<dbReference type="PANTHER" id="PTHR31170">
    <property type="entry name" value="BNAC04G53230D PROTEIN"/>
    <property type="match status" value="1"/>
</dbReference>
<keyword evidence="1" id="KW-0472">Membrane</keyword>
<organism evidence="2 3">
    <name type="scientific">Dillenia turbinata</name>
    <dbReference type="NCBI Taxonomy" id="194707"/>
    <lineage>
        <taxon>Eukaryota</taxon>
        <taxon>Viridiplantae</taxon>
        <taxon>Streptophyta</taxon>
        <taxon>Embryophyta</taxon>
        <taxon>Tracheophyta</taxon>
        <taxon>Spermatophyta</taxon>
        <taxon>Magnoliopsida</taxon>
        <taxon>eudicotyledons</taxon>
        <taxon>Gunneridae</taxon>
        <taxon>Pentapetalae</taxon>
        <taxon>Dilleniales</taxon>
        <taxon>Dilleniaceae</taxon>
        <taxon>Dillenia</taxon>
    </lineage>
</organism>
<dbReference type="EMBL" id="JBAMMX010000006">
    <property type="protein sequence ID" value="KAK6938588.1"/>
    <property type="molecule type" value="Genomic_DNA"/>
</dbReference>
<dbReference type="Pfam" id="PF03140">
    <property type="entry name" value="DUF247"/>
    <property type="match status" value="2"/>
</dbReference>